<reference evidence="2 3" key="1">
    <citation type="submission" date="2019-01" db="EMBL/GenBank/DDBJ databases">
        <authorList>
            <consortium name="Pathogen Informatics"/>
        </authorList>
    </citation>
    <scope>NUCLEOTIDE SEQUENCE [LARGE SCALE GENOMIC DNA]</scope>
    <source>
        <strain evidence="2 3">NCTC10172</strain>
    </source>
</reference>
<feature type="transmembrane region" description="Helical" evidence="1">
    <location>
        <begin position="100"/>
        <end position="122"/>
    </location>
</feature>
<protein>
    <submittedName>
        <fullName evidence="2">Predicted membrane protein</fullName>
    </submittedName>
</protein>
<dbReference type="EMBL" id="LR215050">
    <property type="protein sequence ID" value="VEU82389.1"/>
    <property type="molecule type" value="Genomic_DNA"/>
</dbReference>
<dbReference type="InterPro" id="IPR010387">
    <property type="entry name" value="QueT"/>
</dbReference>
<keyword evidence="1" id="KW-0472">Membrane</keyword>
<organism evidence="2 3">
    <name type="scientific">Acholeplasma hippikon</name>
    <dbReference type="NCBI Taxonomy" id="264636"/>
    <lineage>
        <taxon>Bacteria</taxon>
        <taxon>Bacillati</taxon>
        <taxon>Mycoplasmatota</taxon>
        <taxon>Mollicutes</taxon>
        <taxon>Acholeplasmatales</taxon>
        <taxon>Acholeplasmataceae</taxon>
        <taxon>Acholeplasma</taxon>
    </lineage>
</organism>
<dbReference type="KEGG" id="ahk:NCTC10172_00400"/>
<gene>
    <name evidence="2" type="ORF">NCTC10172_00400</name>
</gene>
<keyword evidence="3" id="KW-1185">Reference proteome</keyword>
<sequence length="165" mass="18135">MNNKFTVKDLAVQAMIASIYTVLVLLLPWISFSASLQVRIAEALLILVFFNKKNAIGIIVGTFVANLNSPYGISDAIFGTVATTLVCVSFILLGKRNWLISLLIFPALFNGIIVAGIDAFMTSTWQNFVVFGFYVAFGELLVVTVLGIPLKLLFEKNQLLNELVK</sequence>
<dbReference type="PANTHER" id="PTHR40044">
    <property type="entry name" value="INTEGRAL MEMBRANE PROTEIN-RELATED"/>
    <property type="match status" value="1"/>
</dbReference>
<proteinExistence type="predicted"/>
<evidence type="ECO:0000313" key="3">
    <source>
        <dbReference type="Proteomes" id="UP000290909"/>
    </source>
</evidence>
<dbReference type="Pfam" id="PF06177">
    <property type="entry name" value="QueT"/>
    <property type="match status" value="1"/>
</dbReference>
<evidence type="ECO:0000256" key="1">
    <source>
        <dbReference type="SAM" id="Phobius"/>
    </source>
</evidence>
<accession>A0A449BIV3</accession>
<feature type="transmembrane region" description="Helical" evidence="1">
    <location>
        <begin position="44"/>
        <end position="65"/>
    </location>
</feature>
<keyword evidence="1" id="KW-0812">Transmembrane</keyword>
<feature type="transmembrane region" description="Helical" evidence="1">
    <location>
        <begin position="12"/>
        <end position="32"/>
    </location>
</feature>
<keyword evidence="1" id="KW-1133">Transmembrane helix</keyword>
<evidence type="ECO:0000313" key="2">
    <source>
        <dbReference type="EMBL" id="VEU82389.1"/>
    </source>
</evidence>
<dbReference type="STRING" id="1408416.GCA_000702765_01018"/>
<dbReference type="PANTHER" id="PTHR40044:SF1">
    <property type="entry name" value="INTEGRAL MEMBRANE PROTEIN"/>
    <property type="match status" value="1"/>
</dbReference>
<dbReference type="RefSeq" id="WP_051659042.1">
    <property type="nucleotide sequence ID" value="NZ_LR215050.1"/>
</dbReference>
<feature type="transmembrane region" description="Helical" evidence="1">
    <location>
        <begin position="128"/>
        <end position="150"/>
    </location>
</feature>
<dbReference type="PIRSF" id="PIRSF031501">
    <property type="entry name" value="QueT"/>
    <property type="match status" value="1"/>
</dbReference>
<feature type="transmembrane region" description="Helical" evidence="1">
    <location>
        <begin position="71"/>
        <end position="93"/>
    </location>
</feature>
<name>A0A449BIV3_9MOLU</name>
<dbReference type="Proteomes" id="UP000290909">
    <property type="component" value="Chromosome"/>
</dbReference>
<dbReference type="AlphaFoldDB" id="A0A449BIV3"/>